<comment type="caution">
    <text evidence="1">The sequence shown here is derived from an EMBL/GenBank/DDBJ whole genome shotgun (WGS) entry which is preliminary data.</text>
</comment>
<sequence>MSSFASCGQQPGSSMPPLIRYDSIGTGILQISFEPETPLYAHPDDTRPFDILKIEQDKNGSYIFQTGVLQKRFAPYQLFAGDTYESGRQHIRSGLAHFPPALKFRVVKATSQYFQVVINEQEKLTCFIRIHPHYALYQTTAERASHLSSPTPDAHWYLYETWEHFLQRLIYVSVKPGIPFYDAPDGKKISLPKQEENQYCCFKVGEVKGDWAQLLDRADYYKKKKPYGWVKWHNGITPNIHMTEVVYK</sequence>
<accession>A0ABR7TIS9</accession>
<keyword evidence="2" id="KW-1185">Reference proteome</keyword>
<dbReference type="EMBL" id="JACVFC010000001">
    <property type="protein sequence ID" value="MBC9929895.1"/>
    <property type="molecule type" value="Genomic_DNA"/>
</dbReference>
<reference evidence="1 2" key="1">
    <citation type="submission" date="2020-09" db="EMBL/GenBank/DDBJ databases">
        <title>Genome sequences of type strains of Chitinophaga qingshengii and Chitinophaga varians.</title>
        <authorList>
            <person name="Kittiwongwattana C."/>
        </authorList>
    </citation>
    <scope>NUCLEOTIDE SEQUENCE [LARGE SCALE GENOMIC DNA]</scope>
    <source>
        <strain evidence="1 2">JCM 30026</strain>
    </source>
</reference>
<dbReference type="Proteomes" id="UP000659124">
    <property type="component" value="Unassembled WGS sequence"/>
</dbReference>
<dbReference type="RefSeq" id="WP_188086987.1">
    <property type="nucleotide sequence ID" value="NZ_JACVFC010000001.1"/>
</dbReference>
<name>A0ABR7TIS9_9BACT</name>
<gene>
    <name evidence="1" type="ORF">ICL07_05865</name>
</gene>
<evidence type="ECO:0000313" key="2">
    <source>
        <dbReference type="Proteomes" id="UP000659124"/>
    </source>
</evidence>
<evidence type="ECO:0000313" key="1">
    <source>
        <dbReference type="EMBL" id="MBC9929895.1"/>
    </source>
</evidence>
<proteinExistence type="predicted"/>
<organism evidence="1 2">
    <name type="scientific">Chitinophaga qingshengii</name>
    <dbReference type="NCBI Taxonomy" id="1569794"/>
    <lineage>
        <taxon>Bacteria</taxon>
        <taxon>Pseudomonadati</taxon>
        <taxon>Bacteroidota</taxon>
        <taxon>Chitinophagia</taxon>
        <taxon>Chitinophagales</taxon>
        <taxon>Chitinophagaceae</taxon>
        <taxon>Chitinophaga</taxon>
    </lineage>
</organism>
<protein>
    <submittedName>
        <fullName evidence="1">Uncharacterized protein</fullName>
    </submittedName>
</protein>